<reference evidence="1" key="1">
    <citation type="submission" date="2025-08" db="UniProtKB">
        <authorList>
            <consortium name="Ensembl"/>
        </authorList>
    </citation>
    <scope>IDENTIFICATION</scope>
</reference>
<sequence>MAGYPKISSFLSNPNGHFHKDPLELRVIHTWGIGSLHESFREPTANFSFQTILIQKATPTELCGLVRIAGLAGVSICSYVEAATYQNRRSSKHFQLPLGPI</sequence>
<evidence type="ECO:0000313" key="1">
    <source>
        <dbReference type="Ensembl" id="ENSCPRP00005022015.1"/>
    </source>
</evidence>
<keyword evidence="2" id="KW-1185">Reference proteome</keyword>
<protein>
    <submittedName>
        <fullName evidence="1">Uncharacterized protein</fullName>
    </submittedName>
</protein>
<dbReference type="AlphaFoldDB" id="A0A7M4FCN8"/>
<name>A0A7M4FCN8_CROPO</name>
<proteinExistence type="predicted"/>
<dbReference type="Proteomes" id="UP000594220">
    <property type="component" value="Unplaced"/>
</dbReference>
<organism evidence="1 2">
    <name type="scientific">Crocodylus porosus</name>
    <name type="common">Saltwater crocodile</name>
    <name type="synonym">Estuarine crocodile</name>
    <dbReference type="NCBI Taxonomy" id="8502"/>
    <lineage>
        <taxon>Eukaryota</taxon>
        <taxon>Metazoa</taxon>
        <taxon>Chordata</taxon>
        <taxon>Craniata</taxon>
        <taxon>Vertebrata</taxon>
        <taxon>Euteleostomi</taxon>
        <taxon>Archelosauria</taxon>
        <taxon>Archosauria</taxon>
        <taxon>Crocodylia</taxon>
        <taxon>Longirostres</taxon>
        <taxon>Crocodylidae</taxon>
        <taxon>Crocodylus</taxon>
    </lineage>
</organism>
<reference evidence="1" key="2">
    <citation type="submission" date="2025-09" db="UniProtKB">
        <authorList>
            <consortium name="Ensembl"/>
        </authorList>
    </citation>
    <scope>IDENTIFICATION</scope>
</reference>
<evidence type="ECO:0000313" key="2">
    <source>
        <dbReference type="Proteomes" id="UP000594220"/>
    </source>
</evidence>
<accession>A0A7M4FCN8</accession>
<dbReference type="Ensembl" id="ENSCPRT00005025738.1">
    <property type="protein sequence ID" value="ENSCPRP00005022015.1"/>
    <property type="gene ID" value="ENSCPRG00005015332.1"/>
</dbReference>